<dbReference type="SUPFAM" id="SSF51206">
    <property type="entry name" value="cAMP-binding domain-like"/>
    <property type="match status" value="2"/>
</dbReference>
<name>A0A1V9YZ62_ACHHY</name>
<dbReference type="CDD" id="cd00038">
    <property type="entry name" value="CAP_ED"/>
    <property type="match status" value="1"/>
</dbReference>
<feature type="compositionally biased region" description="Acidic residues" evidence="2">
    <location>
        <begin position="77"/>
        <end position="87"/>
    </location>
</feature>
<proteinExistence type="predicted"/>
<dbReference type="InterPro" id="IPR000595">
    <property type="entry name" value="cNMP-bd_dom"/>
</dbReference>
<feature type="compositionally biased region" description="Low complexity" evidence="2">
    <location>
        <begin position="194"/>
        <end position="214"/>
    </location>
</feature>
<dbReference type="PANTHER" id="PTHR23011:SF28">
    <property type="entry name" value="CYCLIC NUCLEOTIDE-BINDING DOMAIN CONTAINING PROTEIN"/>
    <property type="match status" value="1"/>
</dbReference>
<gene>
    <name evidence="4" type="ORF">ACHHYP_05202</name>
</gene>
<feature type="repeat" description="TPR" evidence="1">
    <location>
        <begin position="635"/>
        <end position="668"/>
    </location>
</feature>
<dbReference type="InterPro" id="IPR014710">
    <property type="entry name" value="RmlC-like_jellyroll"/>
</dbReference>
<organism evidence="4 5">
    <name type="scientific">Achlya hypogyna</name>
    <name type="common">Oomycete</name>
    <name type="synonym">Protoachlya hypogyna</name>
    <dbReference type="NCBI Taxonomy" id="1202772"/>
    <lineage>
        <taxon>Eukaryota</taxon>
        <taxon>Sar</taxon>
        <taxon>Stramenopiles</taxon>
        <taxon>Oomycota</taxon>
        <taxon>Saprolegniomycetes</taxon>
        <taxon>Saprolegniales</taxon>
        <taxon>Achlyaceae</taxon>
        <taxon>Achlya</taxon>
    </lineage>
</organism>
<feature type="compositionally biased region" description="Low complexity" evidence="2">
    <location>
        <begin position="411"/>
        <end position="443"/>
    </location>
</feature>
<dbReference type="Pfam" id="PF13432">
    <property type="entry name" value="TPR_16"/>
    <property type="match status" value="2"/>
</dbReference>
<dbReference type="PROSITE" id="PS50005">
    <property type="entry name" value="TPR"/>
    <property type="match status" value="3"/>
</dbReference>
<protein>
    <recommendedName>
        <fullName evidence="3">Cyclic nucleotide-binding domain-containing protein</fullName>
    </recommendedName>
</protein>
<feature type="compositionally biased region" description="Basic and acidic residues" evidence="2">
    <location>
        <begin position="63"/>
        <end position="76"/>
    </location>
</feature>
<sequence>MSASEREQLSSAYDMAIEASTGGRGAPAEEVYYGFGVFMGISVKKLKALREEMQKRNNSSRFETYHGDGAEGTHDNEETEDDEEMYETDVPKKTTPKKPVERRTSERRAAKKDAARPVMNARDGNMGLLASAVAAPSSMPSYGTPTSAKQAPKALHMPGPYSMATHAPSAAPSLTKPPEKSHFTMEHLTSSQLPAQNAPAQPMYPPQQQQHPMHAPQPYPPSAYPPPHSMHAPPQHQPSHLPYQQAPHQQHVQYMPPPQQQPQYSYHPQSYQQPPPQPVYGQMPSAPAVHDRQPPQMQHMPPHHQGYGAPAAPPMHSQPQYAPPPQSYGQHPPHPQHSQAPSYAPPPVGAPAHDQHQGYASPPPQGSGGGLGRLLPPPPSQAIPSLGGFGSKPLPSLGFPPAQYAPPPQAPQGYYSQPPQQPQYAPQYQPAPAPYHDQQHAPQYHSQPPPLYAQPAASNPPGALPLIYVALLVRYVRVTMTYAGPFETPPVRIGREVRHTTGRRPATARSPALQWLAPQRPFSAGCHIPPATARAPRRPVTARPETMEDRIAHSLMPDSATAIAEAALRETYQVQDIDPLCGPTVEIRPLQAVLPRGTRNADFFRARGYQHRMQGDFTQAIEDYQSALKMAPRDFKTLFSLGIACERVGKVHDALAAYTKACAVAPRDPYVHYNMGICYTLTEDFPRAVASFTLAIELDAKNVDFYRGRAHAHRKAGQYTDAAKDYSSIGFLTSKHVVDAGGSNQVEQVDAAMSLALTRAIARLPPLLRSEADLQVLEDKMSAFPVCRQLPPALQRKLCQQLVAVHVAPKTVLYNEGDRGHFVFFVLHGKVDVYKAPMVKVGDARPPALVLERHEGSVEMQLSRFEAAELYRESAFIDNVKRLGDAAAAPLYTLHTGSEFGHQGRFRQLVRAVNAVAAEACDLLLLPWAVLEDLEAEHAESEAANVAAFLGKLSVFRYVAPAQLRVLALKARWIKVPSATVVQSPGQHHEGLLIVRCGSCQLRAADAVAPGGGVRAAAKGKRAEQHARQAYLQIEHEDDPAHFVFANHAQSAAALTTRVSTAAVIAELRARDFVGERSFLSNEGNEKSFAKQALVSTTYAELLYVRKADFFTETSYATRQRVRANIQKYTEEAGTRPTPHEAHEWASYKAKLVEQVIQDRRRR</sequence>
<dbReference type="SUPFAM" id="SSF81995">
    <property type="entry name" value="beta-sandwich domain of Sec23/24"/>
    <property type="match status" value="1"/>
</dbReference>
<evidence type="ECO:0000256" key="1">
    <source>
        <dbReference type="PROSITE-ProRule" id="PRU00339"/>
    </source>
</evidence>
<feature type="compositionally biased region" description="Pro residues" evidence="2">
    <location>
        <begin position="215"/>
        <end position="228"/>
    </location>
</feature>
<feature type="region of interest" description="Disordered" evidence="2">
    <location>
        <begin position="136"/>
        <end position="457"/>
    </location>
</feature>
<dbReference type="Proteomes" id="UP000243579">
    <property type="component" value="Unassembled WGS sequence"/>
</dbReference>
<keyword evidence="5" id="KW-1185">Reference proteome</keyword>
<keyword evidence="1" id="KW-0802">TPR repeat</keyword>
<feature type="compositionally biased region" description="Basic and acidic residues" evidence="2">
    <location>
        <begin position="98"/>
        <end position="115"/>
    </location>
</feature>
<dbReference type="Gene3D" id="2.60.120.10">
    <property type="entry name" value="Jelly Rolls"/>
    <property type="match status" value="2"/>
</dbReference>
<accession>A0A1V9YZ62</accession>
<dbReference type="SMART" id="SM00028">
    <property type="entry name" value="TPR"/>
    <property type="match status" value="4"/>
</dbReference>
<feature type="domain" description="Cyclic nucleotide-binding" evidence="3">
    <location>
        <begin position="786"/>
        <end position="888"/>
    </location>
</feature>
<evidence type="ECO:0000313" key="4">
    <source>
        <dbReference type="EMBL" id="OQR90830.1"/>
    </source>
</evidence>
<feature type="compositionally biased region" description="Low complexity" evidence="2">
    <location>
        <begin position="327"/>
        <end position="342"/>
    </location>
</feature>
<dbReference type="InterPro" id="IPR011990">
    <property type="entry name" value="TPR-like_helical_dom_sf"/>
</dbReference>
<feature type="compositionally biased region" description="Low complexity" evidence="2">
    <location>
        <begin position="261"/>
        <end position="272"/>
    </location>
</feature>
<dbReference type="AlphaFoldDB" id="A0A1V9YZ62"/>
<dbReference type="Gene3D" id="1.25.40.10">
    <property type="entry name" value="Tetratricopeptide repeat domain"/>
    <property type="match status" value="1"/>
</dbReference>
<reference evidence="4 5" key="1">
    <citation type="journal article" date="2014" name="Genome Biol. Evol.">
        <title>The secreted proteins of Achlya hypogyna and Thraustotheca clavata identify the ancestral oomycete secretome and reveal gene acquisitions by horizontal gene transfer.</title>
        <authorList>
            <person name="Misner I."/>
            <person name="Blouin N."/>
            <person name="Leonard G."/>
            <person name="Richards T.A."/>
            <person name="Lane C.E."/>
        </authorList>
    </citation>
    <scope>NUCLEOTIDE SEQUENCE [LARGE SCALE GENOMIC DNA]</scope>
    <source>
        <strain evidence="4 5">ATCC 48635</strain>
    </source>
</reference>
<dbReference type="STRING" id="1202772.A0A1V9YZ62"/>
<dbReference type="PROSITE" id="PS50042">
    <property type="entry name" value="CNMP_BINDING_3"/>
    <property type="match status" value="1"/>
</dbReference>
<feature type="region of interest" description="Disordered" evidence="2">
    <location>
        <begin position="53"/>
        <end position="124"/>
    </location>
</feature>
<evidence type="ECO:0000313" key="5">
    <source>
        <dbReference type="Proteomes" id="UP000243579"/>
    </source>
</evidence>
<dbReference type="EMBL" id="JNBR01000578">
    <property type="protein sequence ID" value="OQR90830.1"/>
    <property type="molecule type" value="Genomic_DNA"/>
</dbReference>
<dbReference type="SUPFAM" id="SSF48452">
    <property type="entry name" value="TPR-like"/>
    <property type="match status" value="1"/>
</dbReference>
<dbReference type="SMART" id="SM00100">
    <property type="entry name" value="cNMP"/>
    <property type="match status" value="1"/>
</dbReference>
<comment type="caution">
    <text evidence="4">The sequence shown here is derived from an EMBL/GenBank/DDBJ whole genome shotgun (WGS) entry which is preliminary data.</text>
</comment>
<feature type="repeat" description="TPR" evidence="1">
    <location>
        <begin position="601"/>
        <end position="634"/>
    </location>
</feature>
<evidence type="ECO:0000259" key="3">
    <source>
        <dbReference type="PROSITE" id="PS50042"/>
    </source>
</evidence>
<dbReference type="InterPro" id="IPR019734">
    <property type="entry name" value="TPR_rpt"/>
</dbReference>
<feature type="compositionally biased region" description="Low complexity" evidence="2">
    <location>
        <begin position="294"/>
        <end position="305"/>
    </location>
</feature>
<evidence type="ECO:0000256" key="2">
    <source>
        <dbReference type="SAM" id="MobiDB-lite"/>
    </source>
</evidence>
<dbReference type="PANTHER" id="PTHR23011">
    <property type="entry name" value="CYCLIC NUCLEOTIDE-BINDING DOMAIN CONTAINING PROTEIN"/>
    <property type="match status" value="1"/>
</dbReference>
<feature type="compositionally biased region" description="Low complexity" evidence="2">
    <location>
        <begin position="229"/>
        <end position="240"/>
    </location>
</feature>
<dbReference type="OrthoDB" id="9450131at2759"/>
<dbReference type="InterPro" id="IPR018490">
    <property type="entry name" value="cNMP-bd_dom_sf"/>
</dbReference>
<feature type="repeat" description="TPR" evidence="1">
    <location>
        <begin position="669"/>
        <end position="702"/>
    </location>
</feature>